<protein>
    <submittedName>
        <fullName evidence="1">Uncharacterized protein</fullName>
    </submittedName>
</protein>
<feature type="non-terminal residue" evidence="1">
    <location>
        <position position="1"/>
    </location>
</feature>
<sequence>MAVPVATIQRQTTQCTFHSLFTCEGELIGKHSRSKKIPRSPVLAENSYYEVGDLMTHLF</sequence>
<reference evidence="1" key="1">
    <citation type="journal article" date="2013" name="Genome Biol.">
        <title>Draft genome of the mountain pine beetle, Dendroctonus ponderosae Hopkins, a major forest pest.</title>
        <authorList>
            <person name="Keeling C.I."/>
            <person name="Yuen M.M."/>
            <person name="Liao N.Y."/>
            <person name="Docking T.R."/>
            <person name="Chan S.K."/>
            <person name="Taylor G.A."/>
            <person name="Palmquist D.L."/>
            <person name="Jackman S.D."/>
            <person name="Nguyen A."/>
            <person name="Li M."/>
            <person name="Henderson H."/>
            <person name="Janes J.K."/>
            <person name="Zhao Y."/>
            <person name="Pandoh P."/>
            <person name="Moore R."/>
            <person name="Sperling F.A."/>
            <person name="Huber D.P."/>
            <person name="Birol I."/>
            <person name="Jones S.J."/>
            <person name="Bohlmann J."/>
        </authorList>
    </citation>
    <scope>NUCLEOTIDE SEQUENCE</scope>
</reference>
<dbReference type="HOGENOM" id="CLU_2963150_0_0_1"/>
<name>N6UER4_DENPD</name>
<gene>
    <name evidence="1" type="ORF">YQE_06363</name>
</gene>
<organism evidence="1">
    <name type="scientific">Dendroctonus ponderosae</name>
    <name type="common">Mountain pine beetle</name>
    <dbReference type="NCBI Taxonomy" id="77166"/>
    <lineage>
        <taxon>Eukaryota</taxon>
        <taxon>Metazoa</taxon>
        <taxon>Ecdysozoa</taxon>
        <taxon>Arthropoda</taxon>
        <taxon>Hexapoda</taxon>
        <taxon>Insecta</taxon>
        <taxon>Pterygota</taxon>
        <taxon>Neoptera</taxon>
        <taxon>Endopterygota</taxon>
        <taxon>Coleoptera</taxon>
        <taxon>Polyphaga</taxon>
        <taxon>Cucujiformia</taxon>
        <taxon>Curculionidae</taxon>
        <taxon>Scolytinae</taxon>
        <taxon>Dendroctonus</taxon>
    </lineage>
</organism>
<dbReference type="EMBL" id="KB740951">
    <property type="protein sequence ID" value="ENN77137.1"/>
    <property type="molecule type" value="Genomic_DNA"/>
</dbReference>
<proteinExistence type="predicted"/>
<accession>N6UER4</accession>
<dbReference type="AlphaFoldDB" id="N6UER4"/>
<evidence type="ECO:0000313" key="1">
    <source>
        <dbReference type="EMBL" id="ENN77137.1"/>
    </source>
</evidence>